<evidence type="ECO:0000313" key="5">
    <source>
        <dbReference type="Proteomes" id="UP000694397"/>
    </source>
</evidence>
<feature type="region of interest" description="Disordered" evidence="2">
    <location>
        <begin position="414"/>
        <end position="504"/>
    </location>
</feature>
<proteinExistence type="inferred from homology"/>
<feature type="compositionally biased region" description="Low complexity" evidence="2">
    <location>
        <begin position="17"/>
        <end position="42"/>
    </location>
</feature>
<dbReference type="AlphaFoldDB" id="A0A8C9RTH0"/>
<reference evidence="4" key="2">
    <citation type="submission" date="2025-08" db="UniProtKB">
        <authorList>
            <consortium name="Ensembl"/>
        </authorList>
    </citation>
    <scope>IDENTIFICATION</scope>
</reference>
<evidence type="ECO:0000313" key="4">
    <source>
        <dbReference type="Ensembl" id="ENSSFOP00015020245.1"/>
    </source>
</evidence>
<dbReference type="RefSeq" id="XP_018597749.1">
    <property type="nucleotide sequence ID" value="XM_018742233.2"/>
</dbReference>
<accession>A0A8C9RTH0</accession>
<gene>
    <name evidence="4" type="primary">ripor3</name>
</gene>
<dbReference type="InterPro" id="IPR031780">
    <property type="entry name" value="FAM65_N"/>
</dbReference>
<sequence>MSVKLRFRNPAEGGVQRSRSFTGFSSLSSRRRASSAQSSLRSKGPLGKSPRGPPLSGRTGGSTWGPRPSRVDRVFQALRSGLREYLQNHQAEMDFLSSQQRDSKRNSRLAFLYDLEKEIRALERYMHRLEFHISKVEELYEHYCIQWRLCQGAVNMKKAFSLSPSSRASRDSLLELNRNHRHSLEDMNVMEGELEILLGELRIKMKGLVGFARLCPGDQYEVMIRLGRQRWRIKGKIHTDDQQSWDEEEMVFLPHIHENFEIKVTEVKGLVSAPVGVVTCESVGFFTARPQMMIVDITELGTIKLQLEVVWNPFDSGETKPVTTSPSKLSVPSRKGSIYSWTPPSTPSFTEKYFITMARQLQDSENYLSLSSKESRGVSLLSYLSESSQTFVPSIFGGSEVQISTDQLSDIADEQGKKLPDGNSEDWSPGSDVGPPTPGEGLLSPYGHSTPDILKQNKGSAPSTEVQDTGDKGTSVSVMEQPSLKDPGEPPPTNPEDGSREKRDLARAVSSLLDQLDAEVQQRYWSEPEMKKLEKQVMDFRNILKNELSLHKSSSTETLSVEEVLGSFDFLSTDFSMDELSSLSSMRLQNVEIGSFKENALAGLSLLPQDGPPCKKAENIPLTTGHSGLDQTLEIHLSICNVLLQQIKTSDSSLVKKELLEELSRQLEILENISKLSLEKNIELTSIKEMLPKAQRQKTLLSFWDECTRDSSIFCCSARAFALLLRKRFIHKVKAKEPGQVDSAFAQLLQQMQSSCRMVPAPRCSTDHVTVFQLFNYLTRWGVTDFGEHVSRLAKEMHLVSALESPKRRKALRKLKGKRIADLHPLGATLQLLAGLQMDVNHKVSQAASSCLCRASTNKSFRAKAVVYYTAILTQSDVKLQQAACFALKCLKAAESAEQVAELWRSADEELRNAARETVLSFGKKGHLAFQRMDNICCELQEELYRNEDTEITIL</sequence>
<dbReference type="Ensembl" id="ENSSFOT00015020477.2">
    <property type="protein sequence ID" value="ENSSFOP00015020245.1"/>
    <property type="gene ID" value="ENSSFOG00015013027.2"/>
</dbReference>
<protein>
    <submittedName>
        <fullName evidence="4">RIPOR family member 3</fullName>
    </submittedName>
</protein>
<reference evidence="4 5" key="1">
    <citation type="submission" date="2019-04" db="EMBL/GenBank/DDBJ databases">
        <authorList>
            <consortium name="Wellcome Sanger Institute Data Sharing"/>
        </authorList>
    </citation>
    <scope>NUCLEOTIDE SEQUENCE [LARGE SCALE GENOMIC DNA]</scope>
</reference>
<comment type="similarity">
    <text evidence="1">Belongs to the RIPOR family.</text>
</comment>
<dbReference type="GeneTree" id="ENSGT00940000153717"/>
<dbReference type="Gene3D" id="1.25.10.10">
    <property type="entry name" value="Leucine-rich Repeat Variant"/>
    <property type="match status" value="1"/>
</dbReference>
<feature type="compositionally biased region" description="Polar residues" evidence="2">
    <location>
        <begin position="457"/>
        <end position="480"/>
    </location>
</feature>
<dbReference type="PANTHER" id="PTHR15829">
    <property type="entry name" value="PROTEIN KINASE PKN/PRK1, EFFECTOR"/>
    <property type="match status" value="1"/>
</dbReference>
<dbReference type="OrthoDB" id="9999654at2759"/>
<dbReference type="GeneID" id="108928339"/>
<organism evidence="4 5">
    <name type="scientific">Scleropages formosus</name>
    <name type="common">Asian bonytongue</name>
    <name type="synonym">Osteoglossum formosum</name>
    <dbReference type="NCBI Taxonomy" id="113540"/>
    <lineage>
        <taxon>Eukaryota</taxon>
        <taxon>Metazoa</taxon>
        <taxon>Chordata</taxon>
        <taxon>Craniata</taxon>
        <taxon>Vertebrata</taxon>
        <taxon>Euteleostomi</taxon>
        <taxon>Actinopterygii</taxon>
        <taxon>Neopterygii</taxon>
        <taxon>Teleostei</taxon>
        <taxon>Osteoglossocephala</taxon>
        <taxon>Osteoglossomorpha</taxon>
        <taxon>Osteoglossiformes</taxon>
        <taxon>Osteoglossidae</taxon>
        <taxon>Scleropages</taxon>
    </lineage>
</organism>
<dbReference type="PANTHER" id="PTHR15829:SF15">
    <property type="entry name" value="RIPOR FAMILY MEMBER 3"/>
    <property type="match status" value="1"/>
</dbReference>
<evidence type="ECO:0000256" key="2">
    <source>
        <dbReference type="SAM" id="MobiDB-lite"/>
    </source>
</evidence>
<reference evidence="4" key="3">
    <citation type="submission" date="2025-09" db="UniProtKB">
        <authorList>
            <consortium name="Ensembl"/>
        </authorList>
    </citation>
    <scope>IDENTIFICATION</scope>
</reference>
<dbReference type="KEGG" id="sfm:108928339"/>
<name>A0A8C9RTH0_SCLFO</name>
<evidence type="ECO:0000256" key="1">
    <source>
        <dbReference type="ARBA" id="ARBA00005744"/>
    </source>
</evidence>
<dbReference type="Pfam" id="PF15903">
    <property type="entry name" value="PL48"/>
    <property type="match status" value="1"/>
</dbReference>
<feature type="domain" description="FAM65 N-terminal" evidence="3">
    <location>
        <begin position="15"/>
        <end position="360"/>
    </location>
</feature>
<dbReference type="InterPro" id="IPR026136">
    <property type="entry name" value="RIPOR3"/>
</dbReference>
<dbReference type="InterPro" id="IPR011989">
    <property type="entry name" value="ARM-like"/>
</dbReference>
<keyword evidence="5" id="KW-1185">Reference proteome</keyword>
<dbReference type="Proteomes" id="UP000694397">
    <property type="component" value="Chromosome 22"/>
</dbReference>
<feature type="region of interest" description="Disordered" evidence="2">
    <location>
        <begin position="1"/>
        <end position="69"/>
    </location>
</feature>
<evidence type="ECO:0000259" key="3">
    <source>
        <dbReference type="Pfam" id="PF15903"/>
    </source>
</evidence>
<dbReference type="CTD" id="140876"/>